<dbReference type="AlphaFoldDB" id="A0A0G1C979"/>
<reference evidence="1 2" key="1">
    <citation type="journal article" date="2015" name="Nature">
        <title>rRNA introns, odd ribosomes, and small enigmatic genomes across a large radiation of phyla.</title>
        <authorList>
            <person name="Brown C.T."/>
            <person name="Hug L.A."/>
            <person name="Thomas B.C."/>
            <person name="Sharon I."/>
            <person name="Castelle C.J."/>
            <person name="Singh A."/>
            <person name="Wilkins M.J."/>
            <person name="Williams K.H."/>
            <person name="Banfield J.F."/>
        </authorList>
    </citation>
    <scope>NUCLEOTIDE SEQUENCE [LARGE SCALE GENOMIC DNA]</scope>
</reference>
<organism evidence="1 2">
    <name type="scientific">Candidatus Gottesmanbacteria bacterium GW2011_GWA2_42_18</name>
    <dbReference type="NCBI Taxonomy" id="1618442"/>
    <lineage>
        <taxon>Bacteria</taxon>
        <taxon>Candidatus Gottesmaniibacteriota</taxon>
    </lineage>
</organism>
<dbReference type="EMBL" id="LCDD01000021">
    <property type="protein sequence ID" value="KKS46173.1"/>
    <property type="molecule type" value="Genomic_DNA"/>
</dbReference>
<sequence>MTLLGAGLVRTASVSAQTNESPFKSLITRIADKFNLKEADVQSVFDEHKQARQEEMKARFEERLTALVKEGKLTEAKKQLIMDKKEELMEKRQTDREAHHEEMQTWAEENGIDLNLFFGGFGGKWGMMRGWRAD</sequence>
<comment type="caution">
    <text evidence="1">The sequence shown here is derived from an EMBL/GenBank/DDBJ whole genome shotgun (WGS) entry which is preliminary data.</text>
</comment>
<name>A0A0G1C979_9BACT</name>
<evidence type="ECO:0000313" key="1">
    <source>
        <dbReference type="EMBL" id="KKS46173.1"/>
    </source>
</evidence>
<protein>
    <submittedName>
        <fullName evidence="1">Uncharacterized protein</fullName>
    </submittedName>
</protein>
<gene>
    <name evidence="1" type="ORF">UV09_C0021G0005</name>
</gene>
<evidence type="ECO:0000313" key="2">
    <source>
        <dbReference type="Proteomes" id="UP000034320"/>
    </source>
</evidence>
<proteinExistence type="predicted"/>
<dbReference type="Proteomes" id="UP000034320">
    <property type="component" value="Unassembled WGS sequence"/>
</dbReference>
<accession>A0A0G1C979</accession>